<organism evidence="1">
    <name type="scientific">Planktothricoides sp. SpSt-374</name>
    <dbReference type="NCBI Taxonomy" id="2282167"/>
    <lineage>
        <taxon>Bacteria</taxon>
        <taxon>Bacillati</taxon>
        <taxon>Cyanobacteriota</taxon>
        <taxon>Cyanophyceae</taxon>
        <taxon>Oscillatoriophycideae</taxon>
        <taxon>Oscillatoriales</taxon>
        <taxon>Oscillatoriaceae</taxon>
        <taxon>Planktothricoides</taxon>
    </lineage>
</organism>
<name>A0A7C3VHU4_9CYAN</name>
<accession>A0A7C3VHU4</accession>
<sequence length="90" mass="10823">MEAFAPIPPEWTEKAVHAHHFSCPRCNSTPLEAKRVWINRRSPVYTEDHRRKWQEFYSCQCDFVWWAWSSDRPPSELGDRPLDNDDNDYL</sequence>
<evidence type="ECO:0000313" key="1">
    <source>
        <dbReference type="EMBL" id="HGG01834.1"/>
    </source>
</evidence>
<comment type="caution">
    <text evidence="1">The sequence shown here is derived from an EMBL/GenBank/DDBJ whole genome shotgun (WGS) entry which is preliminary data.</text>
</comment>
<reference evidence="1" key="1">
    <citation type="journal article" date="2020" name="mSystems">
        <title>Genome- and Community-Level Interaction Insights into Carbon Utilization and Element Cycling Functions of Hydrothermarchaeota in Hydrothermal Sediment.</title>
        <authorList>
            <person name="Zhou Z."/>
            <person name="Liu Y."/>
            <person name="Xu W."/>
            <person name="Pan J."/>
            <person name="Luo Z.H."/>
            <person name="Li M."/>
        </authorList>
    </citation>
    <scope>NUCLEOTIDE SEQUENCE [LARGE SCALE GENOMIC DNA]</scope>
    <source>
        <strain evidence="1">SpSt-374</strain>
    </source>
</reference>
<protein>
    <submittedName>
        <fullName evidence="1">Uncharacterized protein</fullName>
    </submittedName>
</protein>
<dbReference type="EMBL" id="DSPX01000147">
    <property type="protein sequence ID" value="HGG01834.1"/>
    <property type="molecule type" value="Genomic_DNA"/>
</dbReference>
<dbReference type="AlphaFoldDB" id="A0A7C3VHU4"/>
<proteinExistence type="predicted"/>
<gene>
    <name evidence="1" type="ORF">ENR15_14600</name>
</gene>